<comment type="caution">
    <text evidence="1">The sequence shown here is derived from an EMBL/GenBank/DDBJ whole genome shotgun (WGS) entry which is preliminary data.</text>
</comment>
<protein>
    <submittedName>
        <fullName evidence="1">Uncharacterized protein</fullName>
    </submittedName>
</protein>
<accession>A0A0F9GEU9</accession>
<feature type="non-terminal residue" evidence="1">
    <location>
        <position position="32"/>
    </location>
</feature>
<sequence>MMRSTMRHPKLRQLAELLAPHSDCPRWAMEPL</sequence>
<reference evidence="1" key="1">
    <citation type="journal article" date="2015" name="Nature">
        <title>Complex archaea that bridge the gap between prokaryotes and eukaryotes.</title>
        <authorList>
            <person name="Spang A."/>
            <person name="Saw J.H."/>
            <person name="Jorgensen S.L."/>
            <person name="Zaremba-Niedzwiedzka K."/>
            <person name="Martijn J."/>
            <person name="Lind A.E."/>
            <person name="van Eijk R."/>
            <person name="Schleper C."/>
            <person name="Guy L."/>
            <person name="Ettema T.J."/>
        </authorList>
    </citation>
    <scope>NUCLEOTIDE SEQUENCE</scope>
</reference>
<organism evidence="1">
    <name type="scientific">marine sediment metagenome</name>
    <dbReference type="NCBI Taxonomy" id="412755"/>
    <lineage>
        <taxon>unclassified sequences</taxon>
        <taxon>metagenomes</taxon>
        <taxon>ecological metagenomes</taxon>
    </lineage>
</organism>
<evidence type="ECO:0000313" key="1">
    <source>
        <dbReference type="EMBL" id="KKL97344.1"/>
    </source>
</evidence>
<dbReference type="EMBL" id="LAZR01018191">
    <property type="protein sequence ID" value="KKL97344.1"/>
    <property type="molecule type" value="Genomic_DNA"/>
</dbReference>
<name>A0A0F9GEU9_9ZZZZ</name>
<dbReference type="AlphaFoldDB" id="A0A0F9GEU9"/>
<gene>
    <name evidence="1" type="ORF">LCGC14_1835370</name>
</gene>
<proteinExistence type="predicted"/>